<feature type="compositionally biased region" description="Polar residues" evidence="1">
    <location>
        <begin position="58"/>
        <end position="67"/>
    </location>
</feature>
<feature type="region of interest" description="Disordered" evidence="1">
    <location>
        <begin position="526"/>
        <end position="562"/>
    </location>
</feature>
<organism evidence="2 3">
    <name type="scientific">Kwoniella shivajii</name>
    <dbReference type="NCBI Taxonomy" id="564305"/>
    <lineage>
        <taxon>Eukaryota</taxon>
        <taxon>Fungi</taxon>
        <taxon>Dikarya</taxon>
        <taxon>Basidiomycota</taxon>
        <taxon>Agaricomycotina</taxon>
        <taxon>Tremellomycetes</taxon>
        <taxon>Tremellales</taxon>
        <taxon>Cryptococcaceae</taxon>
        <taxon>Kwoniella</taxon>
    </lineage>
</organism>
<feature type="compositionally biased region" description="Polar residues" evidence="1">
    <location>
        <begin position="169"/>
        <end position="181"/>
    </location>
</feature>
<evidence type="ECO:0000313" key="2">
    <source>
        <dbReference type="EMBL" id="WRT68606.1"/>
    </source>
</evidence>
<evidence type="ECO:0008006" key="4">
    <source>
        <dbReference type="Google" id="ProtNLM"/>
    </source>
</evidence>
<reference evidence="2 3" key="1">
    <citation type="submission" date="2024-01" db="EMBL/GenBank/DDBJ databases">
        <title>Comparative genomics of Cryptococcus and Kwoniella reveals pathogenesis evolution and contrasting modes of karyotype evolution via chromosome fusion or intercentromeric recombination.</title>
        <authorList>
            <person name="Coelho M.A."/>
            <person name="David-Palma M."/>
            <person name="Shea T."/>
            <person name="Bowers K."/>
            <person name="McGinley-Smith S."/>
            <person name="Mohammad A.W."/>
            <person name="Gnirke A."/>
            <person name="Yurkov A.M."/>
            <person name="Nowrousian M."/>
            <person name="Sun S."/>
            <person name="Cuomo C.A."/>
            <person name="Heitman J."/>
        </authorList>
    </citation>
    <scope>NUCLEOTIDE SEQUENCE [LARGE SCALE GENOMIC DNA]</scope>
    <source>
        <strain evidence="2">CBS 11374</strain>
    </source>
</reference>
<sequence>MATRATTRPPLDLRGNMPNGKRKSVAGHKPIDEEEPDKKKRKPAAKKQPAFKPQPVPITNSSDTPPTDNEIELPPPPVSERKIARRRESTRNIRERQESPTPANPNAISSSSNNDHAKRAKVGGNVRSRSKSIDPIRSAINTSDDPLGGVEETASMKLPTSSSTTTTTALQVQGLSIPSTHPQRPSAPRPLSPPRRTFSSSHLKSSIMGPPPTTGGFTRKTRQSMGKGRIGELSTESVVPIMQSETPVIRKNQELRGQQAKRSSLDHRGSRASSSWGRGEITMPHKNVDSKWFYRHIPVSYPEPIKARMLLVWCAIRALDESLKTPSSSSRKDKGKGKAKPEEGRTDEGDKMLKEIMDEFVREMNRGGVDTSVFGLPGQDKTVMGLKPHPRNASNRKVEAAANADIRKFKDEGSQWSTLISFTNAKQQNVMHSLERKKIQDQQPDVTKAEAWMKDALSVAEGIILQGEGELEGKGEFEDVEYKVDTLQQTSHVALQYILQSSRFLDGIFSSLTSDLRTRDRLGLPSILPERDDEGPDTVSLLSTTRRSAPSGSSSIIDPTKAKSDPMMLLRALAKKESSSQDEKVLEKAMQIPPVALSSATPRRPTATSSSGTATTMTPRRHVLGQTPRKKGMTPGPSEYLTTRI</sequence>
<feature type="region of interest" description="Disordered" evidence="1">
    <location>
        <begin position="593"/>
        <end position="645"/>
    </location>
</feature>
<dbReference type="RefSeq" id="XP_062793346.1">
    <property type="nucleotide sequence ID" value="XM_062937295.1"/>
</dbReference>
<feature type="compositionally biased region" description="Polar residues" evidence="1">
    <location>
        <begin position="540"/>
        <end position="557"/>
    </location>
</feature>
<feature type="region of interest" description="Disordered" evidence="1">
    <location>
        <begin position="323"/>
        <end position="350"/>
    </location>
</feature>
<dbReference type="Pfam" id="PF08202">
    <property type="entry name" value="MIS13"/>
    <property type="match status" value="1"/>
</dbReference>
<dbReference type="Proteomes" id="UP001329825">
    <property type="component" value="Chromosome 7"/>
</dbReference>
<dbReference type="PANTHER" id="PTHR14778:SF2">
    <property type="entry name" value="KINETOCHORE-ASSOCIATED PROTEIN DSN1 HOMOLOG"/>
    <property type="match status" value="1"/>
</dbReference>
<evidence type="ECO:0000313" key="3">
    <source>
        <dbReference type="Proteomes" id="UP001329825"/>
    </source>
</evidence>
<dbReference type="GeneID" id="87957715"/>
<dbReference type="InterPro" id="IPR013218">
    <property type="entry name" value="Dsn1/Mis13"/>
</dbReference>
<protein>
    <recommendedName>
        <fullName evidence="4">Kinetochore protein Mis13/DSN1</fullName>
    </recommendedName>
</protein>
<keyword evidence="3" id="KW-1185">Reference proteome</keyword>
<feature type="compositionally biased region" description="Low complexity" evidence="1">
    <location>
        <begin position="99"/>
        <end position="114"/>
    </location>
</feature>
<feature type="compositionally biased region" description="Basic residues" evidence="1">
    <location>
        <begin position="619"/>
        <end position="632"/>
    </location>
</feature>
<gene>
    <name evidence="2" type="ORF">IL334_005584</name>
</gene>
<feature type="compositionally biased region" description="Basic and acidic residues" evidence="1">
    <location>
        <begin position="339"/>
        <end position="350"/>
    </location>
</feature>
<name>A0ABZ1D3J1_9TREE</name>
<feature type="compositionally biased region" description="Basic and acidic residues" evidence="1">
    <location>
        <begin position="79"/>
        <end position="98"/>
    </location>
</feature>
<accession>A0ABZ1D3J1</accession>
<evidence type="ECO:0000256" key="1">
    <source>
        <dbReference type="SAM" id="MobiDB-lite"/>
    </source>
</evidence>
<dbReference type="PANTHER" id="PTHR14778">
    <property type="entry name" value="KINETOCHORE-ASSOCIATED PROTEIN DSN1 HOMOLOG"/>
    <property type="match status" value="1"/>
</dbReference>
<proteinExistence type="predicted"/>
<feature type="region of interest" description="Disordered" evidence="1">
    <location>
        <begin position="254"/>
        <end position="279"/>
    </location>
</feature>
<feature type="compositionally biased region" description="Low complexity" evidence="1">
    <location>
        <begin position="598"/>
        <end position="618"/>
    </location>
</feature>
<feature type="region of interest" description="Disordered" evidence="1">
    <location>
        <begin position="1"/>
        <end position="229"/>
    </location>
</feature>
<dbReference type="EMBL" id="CP141887">
    <property type="protein sequence ID" value="WRT68606.1"/>
    <property type="molecule type" value="Genomic_DNA"/>
</dbReference>